<dbReference type="InterPro" id="IPR050188">
    <property type="entry name" value="RluA_PseudoU_synthase"/>
</dbReference>
<evidence type="ECO:0000256" key="3">
    <source>
        <dbReference type="PIRSR" id="PIRSR606225-1"/>
    </source>
</evidence>
<name>A0A1G1Y6G1_9BACT</name>
<evidence type="ECO:0000259" key="6">
    <source>
        <dbReference type="SMART" id="SM00363"/>
    </source>
</evidence>
<evidence type="ECO:0000256" key="1">
    <source>
        <dbReference type="ARBA" id="ARBA00010876"/>
    </source>
</evidence>
<dbReference type="Pfam" id="PF01479">
    <property type="entry name" value="S4"/>
    <property type="match status" value="1"/>
</dbReference>
<keyword evidence="4" id="KW-0694">RNA-binding</keyword>
<comment type="function">
    <text evidence="5">Responsible for synthesis of pseudouridine from uracil.</text>
</comment>
<evidence type="ECO:0000256" key="4">
    <source>
        <dbReference type="PROSITE-ProRule" id="PRU00182"/>
    </source>
</evidence>
<dbReference type="InterPro" id="IPR002942">
    <property type="entry name" value="S4_RNA-bd"/>
</dbReference>
<comment type="catalytic activity">
    <reaction evidence="5">
        <text>a uridine in RNA = a pseudouridine in RNA</text>
        <dbReference type="Rhea" id="RHEA:48348"/>
        <dbReference type="Rhea" id="RHEA-COMP:12068"/>
        <dbReference type="Rhea" id="RHEA-COMP:12069"/>
        <dbReference type="ChEBI" id="CHEBI:65314"/>
        <dbReference type="ChEBI" id="CHEBI:65315"/>
    </reaction>
</comment>
<comment type="similarity">
    <text evidence="1 5">Belongs to the pseudouridine synthase RluA family.</text>
</comment>
<sequence>MSKNIIIQQKNQGQRLDKFLNEKIKDKSRSQIKKMIKQGLVLVNGQPAKVHHFLKTGDEITFQQLSRRRDWPIAPSGDSYLIKTAPKIIFEDKNFLVIEKPIGLLVHPTGKNEKDTLVDWLVKQYPEIEKVGEQKYRAGIIHRLDRDVSGLMVVAKTNAAFTHLKEQFKNRMVKKEYLALVYGHLTQAAGEIDLPIGRNKKGQFVAHPRQGTDKFQAEDKIAKTKYQVVEYIKDYTLLKVQILTGRTHQIRVHLSALGHPILGDQIYRPKKKFFHFLRRKIKVVDPGRIFLHSSKIGFYNLNNQWVEFTSPLPKKLNDYLNEIRT</sequence>
<dbReference type="GO" id="GO:0120159">
    <property type="term" value="F:rRNA pseudouridine synthase activity"/>
    <property type="evidence" value="ECO:0007669"/>
    <property type="project" value="UniProtKB-ARBA"/>
</dbReference>
<dbReference type="SMART" id="SM00363">
    <property type="entry name" value="S4"/>
    <property type="match status" value="1"/>
</dbReference>
<dbReference type="Proteomes" id="UP000178747">
    <property type="component" value="Unassembled WGS sequence"/>
</dbReference>
<evidence type="ECO:0000313" key="8">
    <source>
        <dbReference type="Proteomes" id="UP000178747"/>
    </source>
</evidence>
<evidence type="ECO:0000256" key="5">
    <source>
        <dbReference type="RuleBase" id="RU362028"/>
    </source>
</evidence>
<feature type="active site" evidence="3">
    <location>
        <position position="145"/>
    </location>
</feature>
<dbReference type="Pfam" id="PF00849">
    <property type="entry name" value="PseudoU_synth_2"/>
    <property type="match status" value="1"/>
</dbReference>
<keyword evidence="2 5" id="KW-0413">Isomerase</keyword>
<dbReference type="NCBIfam" id="TIGR00005">
    <property type="entry name" value="rluA_subfam"/>
    <property type="match status" value="1"/>
</dbReference>
<gene>
    <name evidence="7" type="ORF">A3J62_00755</name>
</gene>
<dbReference type="PROSITE" id="PS01129">
    <property type="entry name" value="PSI_RLU"/>
    <property type="match status" value="1"/>
</dbReference>
<dbReference type="Gene3D" id="3.30.2350.10">
    <property type="entry name" value="Pseudouridine synthase"/>
    <property type="match status" value="1"/>
</dbReference>
<dbReference type="EMBL" id="MHIH01000008">
    <property type="protein sequence ID" value="OGY47898.1"/>
    <property type="molecule type" value="Genomic_DNA"/>
</dbReference>
<dbReference type="Gene3D" id="3.10.290.10">
    <property type="entry name" value="RNA-binding S4 domain"/>
    <property type="match status" value="1"/>
</dbReference>
<feature type="domain" description="RNA-binding S4" evidence="6">
    <location>
        <begin position="14"/>
        <end position="77"/>
    </location>
</feature>
<proteinExistence type="inferred from homology"/>
<dbReference type="InterPro" id="IPR036986">
    <property type="entry name" value="S4_RNA-bd_sf"/>
</dbReference>
<dbReference type="PANTHER" id="PTHR21600">
    <property type="entry name" value="MITOCHONDRIAL RNA PSEUDOURIDINE SYNTHASE"/>
    <property type="match status" value="1"/>
</dbReference>
<comment type="caution">
    <text evidence="7">The sequence shown here is derived from an EMBL/GenBank/DDBJ whole genome shotgun (WGS) entry which is preliminary data.</text>
</comment>
<dbReference type="AlphaFoldDB" id="A0A1G1Y6G1"/>
<organism evidence="7 8">
    <name type="scientific">Candidatus Buchananbacteria bacterium RIFCSPHIGHO2_02_FULL_38_8</name>
    <dbReference type="NCBI Taxonomy" id="1797538"/>
    <lineage>
        <taxon>Bacteria</taxon>
        <taxon>Candidatus Buchananiibacteriota</taxon>
    </lineage>
</organism>
<dbReference type="InterPro" id="IPR006225">
    <property type="entry name" value="PsdUridine_synth_RluC/D"/>
</dbReference>
<evidence type="ECO:0000256" key="2">
    <source>
        <dbReference type="ARBA" id="ARBA00023235"/>
    </source>
</evidence>
<dbReference type="SUPFAM" id="SSF55120">
    <property type="entry name" value="Pseudouridine synthase"/>
    <property type="match status" value="1"/>
</dbReference>
<dbReference type="InterPro" id="IPR006145">
    <property type="entry name" value="PsdUridine_synth_RsuA/RluA"/>
</dbReference>
<evidence type="ECO:0000313" key="7">
    <source>
        <dbReference type="EMBL" id="OGY47898.1"/>
    </source>
</evidence>
<accession>A0A1G1Y6G1</accession>
<protein>
    <recommendedName>
        <fullName evidence="5">Pseudouridine synthase</fullName>
        <ecNumber evidence="5">5.4.99.-</ecNumber>
    </recommendedName>
</protein>
<dbReference type="InterPro" id="IPR020103">
    <property type="entry name" value="PsdUridine_synth_cat_dom_sf"/>
</dbReference>
<dbReference type="InterPro" id="IPR006224">
    <property type="entry name" value="PsdUridine_synth_RluA-like_CS"/>
</dbReference>
<reference evidence="7 8" key="1">
    <citation type="journal article" date="2016" name="Nat. Commun.">
        <title>Thousands of microbial genomes shed light on interconnected biogeochemical processes in an aquifer system.</title>
        <authorList>
            <person name="Anantharaman K."/>
            <person name="Brown C.T."/>
            <person name="Hug L.A."/>
            <person name="Sharon I."/>
            <person name="Castelle C.J."/>
            <person name="Probst A.J."/>
            <person name="Thomas B.C."/>
            <person name="Singh A."/>
            <person name="Wilkins M.J."/>
            <person name="Karaoz U."/>
            <person name="Brodie E.L."/>
            <person name="Williams K.H."/>
            <person name="Hubbard S.S."/>
            <person name="Banfield J.F."/>
        </authorList>
    </citation>
    <scope>NUCLEOTIDE SEQUENCE [LARGE SCALE GENOMIC DNA]</scope>
</reference>
<dbReference type="PANTHER" id="PTHR21600:SF44">
    <property type="entry name" value="RIBOSOMAL LARGE SUBUNIT PSEUDOURIDINE SYNTHASE D"/>
    <property type="match status" value="1"/>
</dbReference>
<dbReference type="GO" id="GO:0003723">
    <property type="term" value="F:RNA binding"/>
    <property type="evidence" value="ECO:0007669"/>
    <property type="project" value="UniProtKB-KW"/>
</dbReference>
<dbReference type="PROSITE" id="PS50889">
    <property type="entry name" value="S4"/>
    <property type="match status" value="1"/>
</dbReference>
<dbReference type="SUPFAM" id="SSF55174">
    <property type="entry name" value="Alpha-L RNA-binding motif"/>
    <property type="match status" value="1"/>
</dbReference>
<dbReference type="CDD" id="cd00165">
    <property type="entry name" value="S4"/>
    <property type="match status" value="1"/>
</dbReference>
<dbReference type="EC" id="5.4.99.-" evidence="5"/>
<dbReference type="CDD" id="cd02869">
    <property type="entry name" value="PseudoU_synth_RluA_like"/>
    <property type="match status" value="1"/>
</dbReference>
<dbReference type="GO" id="GO:0000455">
    <property type="term" value="P:enzyme-directed rRNA pseudouridine synthesis"/>
    <property type="evidence" value="ECO:0007669"/>
    <property type="project" value="TreeGrafter"/>
</dbReference>